<reference evidence="1 2" key="1">
    <citation type="submission" date="2019-01" db="EMBL/GenBank/DDBJ databases">
        <title>Draft Genome and Complete Hox-Cluster Characterization of the Sterlet Sturgeon (Acipenser ruthenus).</title>
        <authorList>
            <person name="Wei Q."/>
        </authorList>
    </citation>
    <scope>NUCLEOTIDE SEQUENCE [LARGE SCALE GENOMIC DNA]</scope>
    <source>
        <strain evidence="1">WHYD16114868_AA</strain>
        <tissue evidence="1">Blood</tissue>
    </source>
</reference>
<dbReference type="EMBL" id="SCEB01214304">
    <property type="protein sequence ID" value="RXM36122.1"/>
    <property type="molecule type" value="Genomic_DNA"/>
</dbReference>
<gene>
    <name evidence="1" type="ORF">EOD39_3683</name>
</gene>
<dbReference type="AlphaFoldDB" id="A0A444ULQ4"/>
<proteinExistence type="predicted"/>
<accession>A0A444ULQ4</accession>
<evidence type="ECO:0000313" key="2">
    <source>
        <dbReference type="Proteomes" id="UP000289886"/>
    </source>
</evidence>
<dbReference type="Proteomes" id="UP000289886">
    <property type="component" value="Unassembled WGS sequence"/>
</dbReference>
<evidence type="ECO:0000313" key="1">
    <source>
        <dbReference type="EMBL" id="RXM36122.1"/>
    </source>
</evidence>
<protein>
    <submittedName>
        <fullName evidence="1">Uncharacterized protein</fullName>
    </submittedName>
</protein>
<organism evidence="1 2">
    <name type="scientific">Acipenser ruthenus</name>
    <name type="common">Sterlet sturgeon</name>
    <dbReference type="NCBI Taxonomy" id="7906"/>
    <lineage>
        <taxon>Eukaryota</taxon>
        <taxon>Metazoa</taxon>
        <taxon>Chordata</taxon>
        <taxon>Craniata</taxon>
        <taxon>Vertebrata</taxon>
        <taxon>Euteleostomi</taxon>
        <taxon>Actinopterygii</taxon>
        <taxon>Chondrostei</taxon>
        <taxon>Acipenseriformes</taxon>
        <taxon>Acipenseridae</taxon>
        <taxon>Acipenser</taxon>
    </lineage>
</organism>
<comment type="caution">
    <text evidence="1">The sequence shown here is derived from an EMBL/GenBank/DDBJ whole genome shotgun (WGS) entry which is preliminary data.</text>
</comment>
<name>A0A444ULQ4_ACIRT</name>
<keyword evidence="2" id="KW-1185">Reference proteome</keyword>
<sequence>MVSTKEPSQELRISVVKLRKEGNPVRSKTEVLQFAKTYSAMCGPMSPGPTDRTCYATTDPGNRTRGWSFDRHQLLFDFQQ</sequence>